<dbReference type="KEGG" id="uru:DSM104443_01894"/>
<gene>
    <name evidence="1" type="ORF">DSM104443_01894</name>
</gene>
<evidence type="ECO:0000313" key="2">
    <source>
        <dbReference type="Proteomes" id="UP000501534"/>
    </source>
</evidence>
<dbReference type="AlphaFoldDB" id="A0A6M4GWE9"/>
<keyword evidence="2" id="KW-1185">Reference proteome</keyword>
<name>A0A6M4GWE9_9PROT</name>
<dbReference type="RefSeq" id="WP_171091648.1">
    <property type="nucleotide sequence ID" value="NZ_CP053069.1"/>
</dbReference>
<organism evidence="1 2">
    <name type="scientific">Usitatibacter rugosus</name>
    <dbReference type="NCBI Taxonomy" id="2732067"/>
    <lineage>
        <taxon>Bacteria</taxon>
        <taxon>Pseudomonadati</taxon>
        <taxon>Pseudomonadota</taxon>
        <taxon>Betaproteobacteria</taxon>
        <taxon>Nitrosomonadales</taxon>
        <taxon>Usitatibacteraceae</taxon>
        <taxon>Usitatibacter</taxon>
    </lineage>
</organism>
<evidence type="ECO:0000313" key="1">
    <source>
        <dbReference type="EMBL" id="QJR10824.1"/>
    </source>
</evidence>
<protein>
    <recommendedName>
        <fullName evidence="3">Glyceraldehyde-3-phosphate dehydrogenase</fullName>
    </recommendedName>
</protein>
<reference evidence="1 2" key="1">
    <citation type="submission" date="2020-04" db="EMBL/GenBank/DDBJ databases">
        <title>Usitatibacter rugosus gen. nov., sp. nov. and Usitatibacter palustris sp. nov., novel members of Usitatibacteraceae fam. nov. within the order Nitrosomonadales isolated from soil.</title>
        <authorList>
            <person name="Huber K.J."/>
            <person name="Neumann-Schaal M."/>
            <person name="Geppert A."/>
            <person name="Luckner M."/>
            <person name="Wanner G."/>
            <person name="Overmann J."/>
        </authorList>
    </citation>
    <scope>NUCLEOTIDE SEQUENCE [LARGE SCALE GENOMIC DNA]</scope>
    <source>
        <strain evidence="1 2">0125_3</strain>
    </source>
</reference>
<evidence type="ECO:0008006" key="3">
    <source>
        <dbReference type="Google" id="ProtNLM"/>
    </source>
</evidence>
<sequence>MQGWILAGLLAASGNSAASDWFRDRFIDPQDKQFDASNYLLEHKGALAVPIIITEPAVGYGGGLALAWFSESIKDAATRAKETGGRLTPPNIYGLAVMGTENGTKGAGGGARMSFFDDTWRYRGGAMAMSVNLDFYGIGGELPGGGIDKLGYNLKGYMAFNELTRRLGESDQWLGLRWLYMSLDAKLDLGTASDAGLTDKEFAKKGSGLGVTYVFDSRDNIFFTKSGVEASIDGMFYSPSIGSDMTFQAYRAHAFAYIPAGEKVVVALRADGRTARGDVPFYQLPFIDMRGVPAARYQDENVGVLEAEARYYVTPRWIALAFIGAGRNWGRTTSFEDKGTVVSKGVGFRYVIARRLGLAMGIDIAKGPEDTAFYIQMGNAWR</sequence>
<dbReference type="Gene3D" id="2.40.160.50">
    <property type="entry name" value="membrane protein fhac: a member of the omp85/tpsb transporter family"/>
    <property type="match status" value="1"/>
</dbReference>
<proteinExistence type="predicted"/>
<dbReference type="EMBL" id="CP053069">
    <property type="protein sequence ID" value="QJR10824.1"/>
    <property type="molecule type" value="Genomic_DNA"/>
</dbReference>
<dbReference type="Proteomes" id="UP000501534">
    <property type="component" value="Chromosome"/>
</dbReference>
<accession>A0A6M4GWE9</accession>